<keyword evidence="1" id="KW-0732">Signal</keyword>
<evidence type="ECO:0000313" key="2">
    <source>
        <dbReference type="EMBL" id="MDR6844037.1"/>
    </source>
</evidence>
<accession>A0ABU1RZ42</accession>
<proteinExistence type="predicted"/>
<dbReference type="Proteomes" id="UP001261871">
    <property type="component" value="Unassembled WGS sequence"/>
</dbReference>
<evidence type="ECO:0000313" key="3">
    <source>
        <dbReference type="Proteomes" id="UP001261871"/>
    </source>
</evidence>
<dbReference type="PROSITE" id="PS51257">
    <property type="entry name" value="PROKAR_LIPOPROTEIN"/>
    <property type="match status" value="1"/>
</dbReference>
<organism evidence="2 3">
    <name type="scientific">Flavobacterium granuli</name>
    <dbReference type="NCBI Taxonomy" id="280093"/>
    <lineage>
        <taxon>Bacteria</taxon>
        <taxon>Pseudomonadati</taxon>
        <taxon>Bacteroidota</taxon>
        <taxon>Flavobacteriia</taxon>
        <taxon>Flavobacteriales</taxon>
        <taxon>Flavobacteriaceae</taxon>
        <taxon>Flavobacterium</taxon>
    </lineage>
</organism>
<sequence length="288" mass="31150">MKTKIFFIASFIAIALFISCDNSDNSDGADNMNPTSPTSQVATDSKIDASIEDISNIAEDQFSMKQSSATGKSETVKSFLPSCAVTTWTFVDGTFTGTIDFGTEGCTLENGNVLKGKITLSFSGNFMTPEQTITYSFDQFFHNGNKIQGSKTIIRTLKSTELLAAVHPVFTHTVDMTITFEDGSVYTRTGNRVKEMVEGYDTKGDWSDNVFLVTGSETTAWPNGDTSSSTITTPLRYEMACKKPFPVSGIVSKVKNGVETLVDYGTGECDNLASVTVDGVTTSIELKK</sequence>
<name>A0ABU1RZ42_9FLAO</name>
<reference evidence="2 3" key="1">
    <citation type="submission" date="2023-07" db="EMBL/GenBank/DDBJ databases">
        <title>Sorghum-associated microbial communities from plants grown in Nebraska, USA.</title>
        <authorList>
            <person name="Schachtman D."/>
        </authorList>
    </citation>
    <scope>NUCLEOTIDE SEQUENCE [LARGE SCALE GENOMIC DNA]</scope>
    <source>
        <strain evidence="2 3">BE124</strain>
    </source>
</reference>
<comment type="caution">
    <text evidence="2">The sequence shown here is derived from an EMBL/GenBank/DDBJ whole genome shotgun (WGS) entry which is preliminary data.</text>
</comment>
<dbReference type="RefSeq" id="WP_310004018.1">
    <property type="nucleotide sequence ID" value="NZ_JAVDTX010000001.1"/>
</dbReference>
<protein>
    <recommendedName>
        <fullName evidence="4">Lipoprotein</fullName>
    </recommendedName>
</protein>
<evidence type="ECO:0008006" key="4">
    <source>
        <dbReference type="Google" id="ProtNLM"/>
    </source>
</evidence>
<keyword evidence="3" id="KW-1185">Reference proteome</keyword>
<feature type="chain" id="PRO_5045174253" description="Lipoprotein" evidence="1">
    <location>
        <begin position="24"/>
        <end position="288"/>
    </location>
</feature>
<feature type="signal peptide" evidence="1">
    <location>
        <begin position="1"/>
        <end position="23"/>
    </location>
</feature>
<evidence type="ECO:0000256" key="1">
    <source>
        <dbReference type="SAM" id="SignalP"/>
    </source>
</evidence>
<dbReference type="EMBL" id="JAVDTX010000001">
    <property type="protein sequence ID" value="MDR6844037.1"/>
    <property type="molecule type" value="Genomic_DNA"/>
</dbReference>
<gene>
    <name evidence="2" type="ORF">J2W95_000717</name>
</gene>